<dbReference type="PANTHER" id="PTHR36294">
    <property type="entry name" value="TRANSMEMBRANE PROTEIN 139"/>
    <property type="match status" value="1"/>
</dbReference>
<dbReference type="FunCoup" id="A0A6P5LDF2">
    <property type="interactions" value="22"/>
</dbReference>
<keyword evidence="4" id="KW-1185">Reference proteome</keyword>
<feature type="region of interest" description="Disordered" evidence="1">
    <location>
        <begin position="152"/>
        <end position="171"/>
    </location>
</feature>
<feature type="transmembrane region" description="Helical" evidence="2">
    <location>
        <begin position="31"/>
        <end position="53"/>
    </location>
</feature>
<keyword evidence="3" id="KW-0732">Signal</keyword>
<evidence type="ECO:0000313" key="5">
    <source>
        <dbReference type="RefSeq" id="XP_020853586.1"/>
    </source>
</evidence>
<dbReference type="RefSeq" id="XP_020853586.1">
    <property type="nucleotide sequence ID" value="XM_020997927.1"/>
</dbReference>
<feature type="compositionally biased region" description="Polar residues" evidence="1">
    <location>
        <begin position="206"/>
        <end position="215"/>
    </location>
</feature>
<feature type="signal peptide" evidence="3">
    <location>
        <begin position="1"/>
        <end position="19"/>
    </location>
</feature>
<organism evidence="4 5">
    <name type="scientific">Phascolarctos cinereus</name>
    <name type="common">Koala</name>
    <dbReference type="NCBI Taxonomy" id="38626"/>
    <lineage>
        <taxon>Eukaryota</taxon>
        <taxon>Metazoa</taxon>
        <taxon>Chordata</taxon>
        <taxon>Craniata</taxon>
        <taxon>Vertebrata</taxon>
        <taxon>Euteleostomi</taxon>
        <taxon>Mammalia</taxon>
        <taxon>Metatheria</taxon>
        <taxon>Diprotodontia</taxon>
        <taxon>Phascolarctidae</taxon>
        <taxon>Phascolarctos</taxon>
    </lineage>
</organism>
<dbReference type="PANTHER" id="PTHR36294:SF1">
    <property type="entry name" value="TRANSMEMBRANE PROTEIN 139"/>
    <property type="match status" value="1"/>
</dbReference>
<keyword evidence="2 5" id="KW-0812">Transmembrane</keyword>
<sequence length="232" mass="25138">MFFCSLNVPLPLFFSGAQAGAMFPGQVWKKLVKILTFLCCASTLLGFTLLGLQTDIRPVAYFFLSLGGLLLLICLLFCFKEWGLQAMSTDTSGASSSARDNAAFEVPSYEEAVVSTQGPNSDLGEPPPYSSVIPSSLQEEEPNHLAVLPGALRRGRSEGTMTQTEGSLGNPIGLRLQGHLIESETPPQQSLPRLEPLTPPPEYEISLSNHNTNDDNVLGDDSVFYEEGWTPP</sequence>
<dbReference type="Proteomes" id="UP000515140">
    <property type="component" value="Unplaced"/>
</dbReference>
<dbReference type="AlphaFoldDB" id="A0A6P5LDF2"/>
<dbReference type="GeneID" id="110216111"/>
<accession>A0A6P5LDF2</accession>
<evidence type="ECO:0000313" key="4">
    <source>
        <dbReference type="Proteomes" id="UP000515140"/>
    </source>
</evidence>
<feature type="chain" id="PRO_5028235035" evidence="3">
    <location>
        <begin position="20"/>
        <end position="232"/>
    </location>
</feature>
<evidence type="ECO:0000256" key="1">
    <source>
        <dbReference type="SAM" id="MobiDB-lite"/>
    </source>
</evidence>
<protein>
    <submittedName>
        <fullName evidence="5">Transmembrane protein 139 isoform X1</fullName>
    </submittedName>
</protein>
<dbReference type="KEGG" id="pcw:110216111"/>
<proteinExistence type="predicted"/>
<feature type="region of interest" description="Disordered" evidence="1">
    <location>
        <begin position="184"/>
        <end position="232"/>
    </location>
</feature>
<evidence type="ECO:0000256" key="2">
    <source>
        <dbReference type="SAM" id="Phobius"/>
    </source>
</evidence>
<name>A0A6P5LDF2_PHACI</name>
<dbReference type="InParanoid" id="A0A6P5LDF2"/>
<reference evidence="5" key="1">
    <citation type="submission" date="2025-08" db="UniProtKB">
        <authorList>
            <consortium name="RefSeq"/>
        </authorList>
    </citation>
    <scope>IDENTIFICATION</scope>
    <source>
        <tissue evidence="5">Spleen</tissue>
    </source>
</reference>
<evidence type="ECO:0000256" key="3">
    <source>
        <dbReference type="SAM" id="SignalP"/>
    </source>
</evidence>
<keyword evidence="2" id="KW-0472">Membrane</keyword>
<feature type="transmembrane region" description="Helical" evidence="2">
    <location>
        <begin position="59"/>
        <end position="79"/>
    </location>
</feature>
<keyword evidence="2" id="KW-1133">Transmembrane helix</keyword>
<dbReference type="InterPro" id="IPR038805">
    <property type="entry name" value="TMEM139"/>
</dbReference>
<gene>
    <name evidence="5" type="primary">TMEM139</name>
</gene>
<feature type="region of interest" description="Disordered" evidence="1">
    <location>
        <begin position="115"/>
        <end position="140"/>
    </location>
</feature>
<dbReference type="CTD" id="135932"/>